<dbReference type="PANTHER" id="PTHR24035:SF109">
    <property type="entry name" value="PROTEIN DRAPER"/>
    <property type="match status" value="1"/>
</dbReference>
<dbReference type="SUPFAM" id="SSF57184">
    <property type="entry name" value="Growth factor receptor domain"/>
    <property type="match status" value="1"/>
</dbReference>
<organism evidence="4 5">
    <name type="scientific">Meganyctiphanes norvegica</name>
    <name type="common">Northern krill</name>
    <name type="synonym">Thysanopoda norvegica</name>
    <dbReference type="NCBI Taxonomy" id="48144"/>
    <lineage>
        <taxon>Eukaryota</taxon>
        <taxon>Metazoa</taxon>
        <taxon>Ecdysozoa</taxon>
        <taxon>Arthropoda</taxon>
        <taxon>Crustacea</taxon>
        <taxon>Multicrustacea</taxon>
        <taxon>Malacostraca</taxon>
        <taxon>Eumalacostraca</taxon>
        <taxon>Eucarida</taxon>
        <taxon>Euphausiacea</taxon>
        <taxon>Euphausiidae</taxon>
        <taxon>Meganyctiphanes</taxon>
    </lineage>
</organism>
<dbReference type="CDD" id="cd00054">
    <property type="entry name" value="EGF_CA"/>
    <property type="match status" value="1"/>
</dbReference>
<evidence type="ECO:0000259" key="2">
    <source>
        <dbReference type="PROSITE" id="PS50026"/>
    </source>
</evidence>
<accession>A0AAV2RZA3</accession>
<sequence length="610" mass="68560">MEIVEHVFCALQMSTVNKHKQTCKPMYLLAFNSRVWCLVSTKDYVKLVKICVYVNTDDNLINISACNQHLFHNPSGHSPYKKKKKKVTETEAKSKSLHVKTYFFCFVRNFFPNKGKALVKDLDPLYLVVKPYSLKKADGNLNIKEFRKCLFMCTIFGLVTVKNEDLVKITFEKKIMKTKFSQKHAIHDKTKTVRNVKKLTLILPHYEHINCIESYYQQCVKPIYNFFFITGEEVNEWVNGLSNNSNPNSDKNSIFIESLSFIDIYKRENFGEICADDSSSFDNRLAIARGSDPETIKALSNKEVNEKSLHFFLQLEYCGRDHWGLDCREWCPECQHGGQCHPNTGICICPPGYYGTFCQHGCDTGKFGSDCNFGCEESTLGFPAEQVCKGLTFCLPDPYGCSCAPGFTGSLCNQVCNGQNFGPNCGLSCDYCIGGCDTITGVCFDACVEGILCIDNLPLMLPYLAQAPKLSNISSNAAALSFHSWMELLDAGLQQTPILSYLVQMRKHDLDPWVQVASRPDGGKVILAELFPGQEYHVRVVISTVAGIEQGDTSHRRVQEAIFTTLCSEEVTTIPVVSNISQSSVILTWSSVEENQEFCDTQYKVNIVDG</sequence>
<dbReference type="SMART" id="SM00181">
    <property type="entry name" value="EGF"/>
    <property type="match status" value="2"/>
</dbReference>
<feature type="disulfide bond" evidence="1">
    <location>
        <begin position="349"/>
        <end position="358"/>
    </location>
</feature>
<name>A0AAV2RZA3_MEGNR</name>
<dbReference type="AlphaFoldDB" id="A0AAV2RZA3"/>
<keyword evidence="1" id="KW-0245">EGF-like domain</keyword>
<dbReference type="InterPro" id="IPR003961">
    <property type="entry name" value="FN3_dom"/>
</dbReference>
<evidence type="ECO:0000313" key="4">
    <source>
        <dbReference type="EMBL" id="CAL4149352.1"/>
    </source>
</evidence>
<feature type="domain" description="EGF-like" evidence="2">
    <location>
        <begin position="328"/>
        <end position="359"/>
    </location>
</feature>
<dbReference type="SUPFAM" id="SSF49265">
    <property type="entry name" value="Fibronectin type III"/>
    <property type="match status" value="1"/>
</dbReference>
<evidence type="ECO:0000313" key="5">
    <source>
        <dbReference type="Proteomes" id="UP001497623"/>
    </source>
</evidence>
<evidence type="ECO:0000256" key="1">
    <source>
        <dbReference type="PROSITE-ProRule" id="PRU00076"/>
    </source>
</evidence>
<dbReference type="InterPro" id="IPR000742">
    <property type="entry name" value="EGF"/>
</dbReference>
<reference evidence="4 5" key="1">
    <citation type="submission" date="2024-05" db="EMBL/GenBank/DDBJ databases">
        <authorList>
            <person name="Wallberg A."/>
        </authorList>
    </citation>
    <scope>NUCLEOTIDE SEQUENCE [LARGE SCALE GENOMIC DNA]</scope>
</reference>
<keyword evidence="5" id="KW-1185">Reference proteome</keyword>
<dbReference type="InterPro" id="IPR013783">
    <property type="entry name" value="Ig-like_fold"/>
</dbReference>
<evidence type="ECO:0000259" key="3">
    <source>
        <dbReference type="PROSITE" id="PS50853"/>
    </source>
</evidence>
<dbReference type="InterPro" id="IPR052108">
    <property type="entry name" value="MEGF/SIB"/>
</dbReference>
<dbReference type="Proteomes" id="UP001497623">
    <property type="component" value="Unassembled WGS sequence"/>
</dbReference>
<dbReference type="PROSITE" id="PS50026">
    <property type="entry name" value="EGF_3"/>
    <property type="match status" value="1"/>
</dbReference>
<dbReference type="InterPro" id="IPR009030">
    <property type="entry name" value="Growth_fac_rcpt_cys_sf"/>
</dbReference>
<dbReference type="Gene3D" id="2.60.40.10">
    <property type="entry name" value="Immunoglobulins"/>
    <property type="match status" value="1"/>
</dbReference>
<dbReference type="CDD" id="cd00063">
    <property type="entry name" value="FN3"/>
    <property type="match status" value="1"/>
</dbReference>
<comment type="caution">
    <text evidence="1">Lacks conserved residue(s) required for the propagation of feature annotation.</text>
</comment>
<feature type="non-terminal residue" evidence="4">
    <location>
        <position position="610"/>
    </location>
</feature>
<dbReference type="PANTHER" id="PTHR24035">
    <property type="entry name" value="MULTIPLE EPIDERMAL GROWTH FACTOR-LIKE DOMAINS PROTEIN"/>
    <property type="match status" value="1"/>
</dbReference>
<gene>
    <name evidence="4" type="ORF">MNOR_LOCUS30427</name>
</gene>
<dbReference type="InterPro" id="IPR036116">
    <property type="entry name" value="FN3_sf"/>
</dbReference>
<proteinExistence type="predicted"/>
<dbReference type="PROSITE" id="PS00022">
    <property type="entry name" value="EGF_1"/>
    <property type="match status" value="2"/>
</dbReference>
<dbReference type="PROSITE" id="PS50853">
    <property type="entry name" value="FN3"/>
    <property type="match status" value="1"/>
</dbReference>
<dbReference type="EMBL" id="CAXKWB010037143">
    <property type="protein sequence ID" value="CAL4149352.1"/>
    <property type="molecule type" value="Genomic_DNA"/>
</dbReference>
<protein>
    <submittedName>
        <fullName evidence="4">Uncharacterized protein</fullName>
    </submittedName>
</protein>
<comment type="caution">
    <text evidence="4">The sequence shown here is derived from an EMBL/GenBank/DDBJ whole genome shotgun (WGS) entry which is preliminary data.</text>
</comment>
<keyword evidence="1" id="KW-1015">Disulfide bond</keyword>
<feature type="domain" description="Fibronectin type-III" evidence="3">
    <location>
        <begin position="464"/>
        <end position="561"/>
    </location>
</feature>
<dbReference type="Gene3D" id="2.170.300.10">
    <property type="entry name" value="Tie2 ligand-binding domain superfamily"/>
    <property type="match status" value="1"/>
</dbReference>